<dbReference type="EMBL" id="FR913190">
    <property type="protein sequence ID" value="CDQ92398.1"/>
    <property type="molecule type" value="Genomic_DNA"/>
</dbReference>
<proteinExistence type="predicted"/>
<organism evidence="2 3">
    <name type="scientific">Oncorhynchus mykiss</name>
    <name type="common">Rainbow trout</name>
    <name type="synonym">Salmo gairdneri</name>
    <dbReference type="NCBI Taxonomy" id="8022"/>
    <lineage>
        <taxon>Eukaryota</taxon>
        <taxon>Metazoa</taxon>
        <taxon>Chordata</taxon>
        <taxon>Craniata</taxon>
        <taxon>Vertebrata</taxon>
        <taxon>Euteleostomi</taxon>
        <taxon>Actinopterygii</taxon>
        <taxon>Neopterygii</taxon>
        <taxon>Teleostei</taxon>
        <taxon>Protacanthopterygii</taxon>
        <taxon>Salmoniformes</taxon>
        <taxon>Salmonidae</taxon>
        <taxon>Salmoninae</taxon>
        <taxon>Oncorhynchus</taxon>
    </lineage>
</organism>
<reference evidence="2" key="1">
    <citation type="journal article" date="2014" name="Nat. Commun.">
        <title>The rainbow trout genome provides novel insights into evolution after whole-genome duplication in vertebrates.</title>
        <authorList>
            <person name="Berthelot C."/>
            <person name="Brunet F."/>
            <person name="Chalopin D."/>
            <person name="Juanchich A."/>
            <person name="Bernard M."/>
            <person name="Noel B."/>
            <person name="Bento P."/>
            <person name="Da Silva C."/>
            <person name="Labadie K."/>
            <person name="Alberti A."/>
            <person name="Aury J.M."/>
            <person name="Louis A."/>
            <person name="Dehais P."/>
            <person name="Bardou P."/>
            <person name="Montfort J."/>
            <person name="Klopp C."/>
            <person name="Cabau C."/>
            <person name="Gaspin C."/>
            <person name="Thorgaard G.H."/>
            <person name="Boussaha M."/>
            <person name="Quillet E."/>
            <person name="Guyomard R."/>
            <person name="Galiana D."/>
            <person name="Bobe J."/>
            <person name="Volff J.N."/>
            <person name="Genet C."/>
            <person name="Wincker P."/>
            <person name="Jaillon O."/>
            <person name="Roest Crollius H."/>
            <person name="Guiguen Y."/>
        </authorList>
    </citation>
    <scope>NUCLEOTIDE SEQUENCE [LARGE SCALE GENOMIC DNA]</scope>
</reference>
<feature type="region of interest" description="Disordered" evidence="1">
    <location>
        <begin position="19"/>
        <end position="54"/>
    </location>
</feature>
<evidence type="ECO:0000256" key="1">
    <source>
        <dbReference type="SAM" id="MobiDB-lite"/>
    </source>
</evidence>
<feature type="compositionally biased region" description="Basic and acidic residues" evidence="1">
    <location>
        <begin position="41"/>
        <end position="52"/>
    </location>
</feature>
<evidence type="ECO:0000313" key="3">
    <source>
        <dbReference type="Proteomes" id="UP000193380"/>
    </source>
</evidence>
<dbReference type="STRING" id="8022.A0A060YKL5"/>
<sequence length="179" mass="19972">MEDPEEEISPYCETVFQTRRPLQHSEAERTRCEGKTGMTRAVEEKHGEDHGTPKLSWAKRLSHALHSESQGYSTVGEAAPPPLCLSLPPNLYPSEPDEDQTISPYASYTSLSEQTEPIICGWLDKLSPQGYAWSWSSLPSSVFSSLLRNCLCLVPVLSNRCVSHFFFPTVFLQSSCVSC</sequence>
<dbReference type="Proteomes" id="UP000193380">
    <property type="component" value="Unassembled WGS sequence"/>
</dbReference>
<evidence type="ECO:0000313" key="2">
    <source>
        <dbReference type="EMBL" id="CDQ92398.1"/>
    </source>
</evidence>
<name>A0A060YKL5_ONCMY</name>
<protein>
    <submittedName>
        <fullName evidence="2">Uncharacterized protein</fullName>
    </submittedName>
</protein>
<gene>
    <name evidence="2" type="ORF">GSONMT00063959001</name>
</gene>
<feature type="compositionally biased region" description="Basic and acidic residues" evidence="1">
    <location>
        <begin position="23"/>
        <end position="34"/>
    </location>
</feature>
<accession>A0A060YKL5</accession>
<reference evidence="2" key="2">
    <citation type="submission" date="2014-03" db="EMBL/GenBank/DDBJ databases">
        <authorList>
            <person name="Genoscope - CEA"/>
        </authorList>
    </citation>
    <scope>NUCLEOTIDE SEQUENCE</scope>
</reference>
<dbReference type="PaxDb" id="8022-A0A060YKL5"/>
<dbReference type="AlphaFoldDB" id="A0A060YKL5"/>